<dbReference type="EMBL" id="QYUK01000011">
    <property type="protein sequence ID" value="RJF86769.1"/>
    <property type="molecule type" value="Genomic_DNA"/>
</dbReference>
<proteinExistence type="predicted"/>
<comment type="caution">
    <text evidence="5">The sequence shown here is derived from an EMBL/GenBank/DDBJ whole genome shotgun (WGS) entry which is preliminary data.</text>
</comment>
<evidence type="ECO:0000256" key="1">
    <source>
        <dbReference type="ARBA" id="ARBA00023015"/>
    </source>
</evidence>
<protein>
    <submittedName>
        <fullName evidence="5">MerR family transcriptional regulator</fullName>
    </submittedName>
</protein>
<evidence type="ECO:0000256" key="2">
    <source>
        <dbReference type="ARBA" id="ARBA00023125"/>
    </source>
</evidence>
<keyword evidence="2" id="KW-0238">DNA-binding</keyword>
<dbReference type="InterPro" id="IPR047057">
    <property type="entry name" value="MerR_fam"/>
</dbReference>
<dbReference type="AlphaFoldDB" id="A0A418W9V8"/>
<gene>
    <name evidence="5" type="ORF">D3874_06845</name>
</gene>
<keyword evidence="3" id="KW-0804">Transcription</keyword>
<dbReference type="GO" id="GO:0003700">
    <property type="term" value="F:DNA-binding transcription factor activity"/>
    <property type="evidence" value="ECO:0007669"/>
    <property type="project" value="InterPro"/>
</dbReference>
<keyword evidence="6" id="KW-1185">Reference proteome</keyword>
<dbReference type="PROSITE" id="PS00552">
    <property type="entry name" value="HTH_MERR_1"/>
    <property type="match status" value="1"/>
</dbReference>
<dbReference type="Gene3D" id="1.10.1660.10">
    <property type="match status" value="1"/>
</dbReference>
<evidence type="ECO:0000313" key="6">
    <source>
        <dbReference type="Proteomes" id="UP000284605"/>
    </source>
</evidence>
<evidence type="ECO:0000256" key="3">
    <source>
        <dbReference type="ARBA" id="ARBA00023163"/>
    </source>
</evidence>
<reference evidence="5 6" key="1">
    <citation type="submission" date="2018-09" db="EMBL/GenBank/DDBJ databases">
        <authorList>
            <person name="Zhu H."/>
        </authorList>
    </citation>
    <scope>NUCLEOTIDE SEQUENCE [LARGE SCALE GENOMIC DNA]</scope>
    <source>
        <strain evidence="5 6">K1W22B-8</strain>
    </source>
</reference>
<dbReference type="PANTHER" id="PTHR30204:SF94">
    <property type="entry name" value="HEAVY METAL-DEPENDENT TRANSCRIPTIONAL REGULATOR HI_0293-RELATED"/>
    <property type="match status" value="1"/>
</dbReference>
<dbReference type="PRINTS" id="PR00040">
    <property type="entry name" value="HTHMERR"/>
</dbReference>
<dbReference type="PROSITE" id="PS50937">
    <property type="entry name" value="HTH_MERR_2"/>
    <property type="match status" value="1"/>
</dbReference>
<organism evidence="5 6">
    <name type="scientific">Oleomonas cavernae</name>
    <dbReference type="NCBI Taxonomy" id="2320859"/>
    <lineage>
        <taxon>Bacteria</taxon>
        <taxon>Pseudomonadati</taxon>
        <taxon>Pseudomonadota</taxon>
        <taxon>Alphaproteobacteria</taxon>
        <taxon>Acetobacterales</taxon>
        <taxon>Acetobacteraceae</taxon>
        <taxon>Oleomonas</taxon>
    </lineage>
</organism>
<keyword evidence="1" id="KW-0805">Transcription regulation</keyword>
<accession>A0A418W9V8</accession>
<dbReference type="PANTHER" id="PTHR30204">
    <property type="entry name" value="REDOX-CYCLING DRUG-SENSING TRANSCRIPTIONAL ACTIVATOR SOXR"/>
    <property type="match status" value="1"/>
</dbReference>
<dbReference type="SMART" id="SM00422">
    <property type="entry name" value="HTH_MERR"/>
    <property type="match status" value="1"/>
</dbReference>
<dbReference type="SUPFAM" id="SSF46955">
    <property type="entry name" value="Putative DNA-binding domain"/>
    <property type="match status" value="1"/>
</dbReference>
<dbReference type="Proteomes" id="UP000284605">
    <property type="component" value="Unassembled WGS sequence"/>
</dbReference>
<feature type="domain" description="HTH merR-type" evidence="4">
    <location>
        <begin position="1"/>
        <end position="69"/>
    </location>
</feature>
<sequence>MKIGDLAKATGLSTSRIRFYEAHGVIAPAARAANGYRDYPESMVELLLFLTQAQALGFSLAEIKASGRGGSALPSCTDARALLRQKLAEVDAHLAQVTALRAKLADMLDNLHPERVARAGGGVALAALPAGISSPSGP</sequence>
<dbReference type="OrthoDB" id="9802944at2"/>
<dbReference type="InterPro" id="IPR000551">
    <property type="entry name" value="MerR-type_HTH_dom"/>
</dbReference>
<dbReference type="GO" id="GO:0003677">
    <property type="term" value="F:DNA binding"/>
    <property type="evidence" value="ECO:0007669"/>
    <property type="project" value="UniProtKB-KW"/>
</dbReference>
<dbReference type="RefSeq" id="WP_119777413.1">
    <property type="nucleotide sequence ID" value="NZ_QYUK01000011.1"/>
</dbReference>
<dbReference type="Pfam" id="PF13411">
    <property type="entry name" value="MerR_1"/>
    <property type="match status" value="1"/>
</dbReference>
<name>A0A418W9V8_9PROT</name>
<evidence type="ECO:0000259" key="4">
    <source>
        <dbReference type="PROSITE" id="PS50937"/>
    </source>
</evidence>
<dbReference type="InterPro" id="IPR009061">
    <property type="entry name" value="DNA-bd_dom_put_sf"/>
</dbReference>
<evidence type="ECO:0000313" key="5">
    <source>
        <dbReference type="EMBL" id="RJF86769.1"/>
    </source>
</evidence>